<dbReference type="InterPro" id="IPR002110">
    <property type="entry name" value="Ankyrin_rpt"/>
</dbReference>
<evidence type="ECO:0000256" key="5">
    <source>
        <dbReference type="ARBA" id="ARBA00022840"/>
    </source>
</evidence>
<evidence type="ECO:0000256" key="6">
    <source>
        <dbReference type="PROSITE-ProRule" id="PRU00023"/>
    </source>
</evidence>
<dbReference type="EMBL" id="VIEB01000040">
    <property type="protein sequence ID" value="TQE10531.1"/>
    <property type="molecule type" value="Genomic_DNA"/>
</dbReference>
<keyword evidence="2" id="KW-0808">Transferase</keyword>
<dbReference type="SUPFAM" id="SSF56112">
    <property type="entry name" value="Protein kinase-like (PK-like)"/>
    <property type="match status" value="1"/>
</dbReference>
<sequence>MKTMREILRADSSDDFDMQMIGKFLSFASRGDRVGLNQMLIQGISPDVQDYDNRTALHLAASEGHTPIVELLVCYKANVNLKDRWKRTPLTDARLYGHRDICRILEVNGGNDFTNDQLMTVRHEEDSNDVKFDMSELNTEHSSTIRQGSFGESERVKWRGTWVVKTVVKRQICNPVKMILSAKDNTLLRELRHPNILQFLGSIVQQEEMVLITEYLPKGNLENILRQKARLDLPTAFRYALDIARGMNYLHEHKPCPIVHNHLGTRNLLQDEGGHLKIGEYWVQMLYEQINPDQNGWKRSNPRNIENLIDDPKKDIRTFGFIFYQMLEGRHFMTSTNFDTINEEPVDFKPKFHLSRCTNRIHQLIEHCTSNNPSEIPSFGAVIEILEEESSSLGRAVCPC</sequence>
<keyword evidence="9" id="KW-1185">Reference proteome</keyword>
<dbReference type="STRING" id="106549.A0A540NHL6"/>
<dbReference type="PROSITE" id="PS50297">
    <property type="entry name" value="ANK_REP_REGION"/>
    <property type="match status" value="1"/>
</dbReference>
<dbReference type="Gene3D" id="1.25.40.20">
    <property type="entry name" value="Ankyrin repeat-containing domain"/>
    <property type="match status" value="1"/>
</dbReference>
<dbReference type="InterPro" id="IPR036770">
    <property type="entry name" value="Ankyrin_rpt-contain_sf"/>
</dbReference>
<evidence type="ECO:0000256" key="4">
    <source>
        <dbReference type="ARBA" id="ARBA00022777"/>
    </source>
</evidence>
<evidence type="ECO:0000256" key="1">
    <source>
        <dbReference type="ARBA" id="ARBA00005843"/>
    </source>
</evidence>
<dbReference type="GO" id="GO:0005524">
    <property type="term" value="F:ATP binding"/>
    <property type="evidence" value="ECO:0007669"/>
    <property type="project" value="UniProtKB-KW"/>
</dbReference>
<protein>
    <recommendedName>
        <fullName evidence="7">Protein kinase domain-containing protein</fullName>
    </recommendedName>
</protein>
<dbReference type="PROSITE" id="PS50011">
    <property type="entry name" value="PROTEIN_KINASE_DOM"/>
    <property type="match status" value="1"/>
</dbReference>
<dbReference type="Pfam" id="PF07714">
    <property type="entry name" value="PK_Tyr_Ser-Thr"/>
    <property type="match status" value="1"/>
</dbReference>
<dbReference type="PIRSF" id="PIRSF000654">
    <property type="entry name" value="Integrin-linked_kinase"/>
    <property type="match status" value="1"/>
</dbReference>
<evidence type="ECO:0000313" key="8">
    <source>
        <dbReference type="EMBL" id="TQE10531.1"/>
    </source>
</evidence>
<accession>A0A540NHL6</accession>
<dbReference type="SUPFAM" id="SSF48403">
    <property type="entry name" value="Ankyrin repeat"/>
    <property type="match status" value="1"/>
</dbReference>
<dbReference type="PANTHER" id="PTHR44329">
    <property type="entry name" value="SERINE/THREONINE-PROTEIN KINASE TNNI3K-RELATED"/>
    <property type="match status" value="1"/>
</dbReference>
<dbReference type="Proteomes" id="UP000315295">
    <property type="component" value="Unassembled WGS sequence"/>
</dbReference>
<dbReference type="PANTHER" id="PTHR44329:SF71">
    <property type="entry name" value="SERINE_THREONINE-PROTEIN KINASE CTR1-LIKE"/>
    <property type="match status" value="1"/>
</dbReference>
<keyword evidence="6" id="KW-0040">ANK repeat</keyword>
<organism evidence="8 9">
    <name type="scientific">Malus baccata</name>
    <name type="common">Siberian crab apple</name>
    <name type="synonym">Pyrus baccata</name>
    <dbReference type="NCBI Taxonomy" id="106549"/>
    <lineage>
        <taxon>Eukaryota</taxon>
        <taxon>Viridiplantae</taxon>
        <taxon>Streptophyta</taxon>
        <taxon>Embryophyta</taxon>
        <taxon>Tracheophyta</taxon>
        <taxon>Spermatophyta</taxon>
        <taxon>Magnoliopsida</taxon>
        <taxon>eudicotyledons</taxon>
        <taxon>Gunneridae</taxon>
        <taxon>Pentapetalae</taxon>
        <taxon>rosids</taxon>
        <taxon>fabids</taxon>
        <taxon>Rosales</taxon>
        <taxon>Rosaceae</taxon>
        <taxon>Amygdaloideae</taxon>
        <taxon>Maleae</taxon>
        <taxon>Malus</taxon>
    </lineage>
</organism>
<dbReference type="InterPro" id="IPR001245">
    <property type="entry name" value="Ser-Thr/Tyr_kinase_cat_dom"/>
</dbReference>
<dbReference type="AlphaFoldDB" id="A0A540NHL6"/>
<dbReference type="SMART" id="SM00248">
    <property type="entry name" value="ANK"/>
    <property type="match status" value="2"/>
</dbReference>
<dbReference type="GO" id="GO:0004674">
    <property type="term" value="F:protein serine/threonine kinase activity"/>
    <property type="evidence" value="ECO:0007669"/>
    <property type="project" value="TreeGrafter"/>
</dbReference>
<dbReference type="Pfam" id="PF12796">
    <property type="entry name" value="Ank_2"/>
    <property type="match status" value="1"/>
</dbReference>
<dbReference type="InterPro" id="IPR000719">
    <property type="entry name" value="Prot_kinase_dom"/>
</dbReference>
<keyword evidence="3" id="KW-0547">Nucleotide-binding</keyword>
<evidence type="ECO:0000313" key="9">
    <source>
        <dbReference type="Proteomes" id="UP000315295"/>
    </source>
</evidence>
<feature type="repeat" description="ANK" evidence="6">
    <location>
        <begin position="52"/>
        <end position="84"/>
    </location>
</feature>
<comment type="caution">
    <text evidence="8">The sequence shown here is derived from an EMBL/GenBank/DDBJ whole genome shotgun (WGS) entry which is preliminary data.</text>
</comment>
<dbReference type="InterPro" id="IPR011009">
    <property type="entry name" value="Kinase-like_dom_sf"/>
</dbReference>
<dbReference type="Gene3D" id="1.10.510.10">
    <property type="entry name" value="Transferase(Phosphotransferase) domain 1"/>
    <property type="match status" value="1"/>
</dbReference>
<evidence type="ECO:0000256" key="2">
    <source>
        <dbReference type="ARBA" id="ARBA00022679"/>
    </source>
</evidence>
<evidence type="ECO:0000259" key="7">
    <source>
        <dbReference type="PROSITE" id="PS50011"/>
    </source>
</evidence>
<proteinExistence type="inferred from homology"/>
<gene>
    <name evidence="8" type="ORF">C1H46_003869</name>
</gene>
<dbReference type="FunFam" id="3.30.200.20:FF:000180">
    <property type="entry name" value="serine/threonine-protein kinase STY46-like"/>
    <property type="match status" value="1"/>
</dbReference>
<keyword evidence="5" id="KW-0067">ATP-binding</keyword>
<name>A0A540NHL6_MALBA</name>
<feature type="domain" description="Protein kinase" evidence="7">
    <location>
        <begin position="139"/>
        <end position="393"/>
    </location>
</feature>
<comment type="similarity">
    <text evidence="1">Belongs to the protein kinase superfamily. TKL Ser/Thr protein kinase family.</text>
</comment>
<keyword evidence="4" id="KW-0418">Kinase</keyword>
<evidence type="ECO:0000256" key="3">
    <source>
        <dbReference type="ARBA" id="ARBA00022741"/>
    </source>
</evidence>
<dbReference type="InterPro" id="IPR051681">
    <property type="entry name" value="Ser/Thr_Kinases-Pseudokinases"/>
</dbReference>
<dbReference type="PROSITE" id="PS50088">
    <property type="entry name" value="ANK_REPEAT"/>
    <property type="match status" value="1"/>
</dbReference>
<reference evidence="8 9" key="1">
    <citation type="journal article" date="2019" name="G3 (Bethesda)">
        <title>Sequencing of a Wild Apple (Malus baccata) Genome Unravels the Differences Between Cultivated and Wild Apple Species Regarding Disease Resistance and Cold Tolerance.</title>
        <authorList>
            <person name="Chen X."/>
        </authorList>
    </citation>
    <scope>NUCLEOTIDE SEQUENCE [LARGE SCALE GENOMIC DNA]</scope>
    <source>
        <strain evidence="9">cv. Shandingzi</strain>
        <tissue evidence="8">Leaves</tissue>
    </source>
</reference>